<reference evidence="2" key="1">
    <citation type="submission" date="2018-05" db="EMBL/GenBank/DDBJ databases">
        <authorList>
            <person name="Lanie J.A."/>
            <person name="Ng W.-L."/>
            <person name="Kazmierczak K.M."/>
            <person name="Andrzejewski T.M."/>
            <person name="Davidsen T.M."/>
            <person name="Wayne K.J."/>
            <person name="Tettelin H."/>
            <person name="Glass J.I."/>
            <person name="Rusch D."/>
            <person name="Podicherti R."/>
            <person name="Tsui H.-C.T."/>
            <person name="Winkler M.E."/>
        </authorList>
    </citation>
    <scope>NUCLEOTIDE SEQUENCE</scope>
</reference>
<accession>A0A381VBA5</accession>
<proteinExistence type="predicted"/>
<evidence type="ECO:0000313" key="2">
    <source>
        <dbReference type="EMBL" id="SVA37642.1"/>
    </source>
</evidence>
<sequence>MARGRTKFTWTNYLLRLVAALVLVFATYNPSQWSFFHWVRPIVHDLSQGNVLMALAGIVLLIGWAIFLRATMRSLGWIGTTLAVAFFGILIWMVLTYLPIPRDDLAAVTWLVLAGLSGVLSAGISWSHIRRRMTGQLDVDETDS</sequence>
<keyword evidence="1" id="KW-0472">Membrane</keyword>
<dbReference type="EMBL" id="UINC01008360">
    <property type="protein sequence ID" value="SVA37642.1"/>
    <property type="molecule type" value="Genomic_DNA"/>
</dbReference>
<gene>
    <name evidence="2" type="ORF">METZ01_LOCUS90496</name>
</gene>
<organism evidence="2">
    <name type="scientific">marine metagenome</name>
    <dbReference type="NCBI Taxonomy" id="408172"/>
    <lineage>
        <taxon>unclassified sequences</taxon>
        <taxon>metagenomes</taxon>
        <taxon>ecological metagenomes</taxon>
    </lineage>
</organism>
<keyword evidence="1" id="KW-1133">Transmembrane helix</keyword>
<feature type="transmembrane region" description="Helical" evidence="1">
    <location>
        <begin position="51"/>
        <end position="68"/>
    </location>
</feature>
<keyword evidence="1" id="KW-0812">Transmembrane</keyword>
<feature type="transmembrane region" description="Helical" evidence="1">
    <location>
        <begin position="12"/>
        <end position="31"/>
    </location>
</feature>
<dbReference type="AlphaFoldDB" id="A0A381VBA5"/>
<protein>
    <submittedName>
        <fullName evidence="2">Uncharacterized protein</fullName>
    </submittedName>
</protein>
<feature type="transmembrane region" description="Helical" evidence="1">
    <location>
        <begin position="75"/>
        <end position="95"/>
    </location>
</feature>
<name>A0A381VBA5_9ZZZZ</name>
<evidence type="ECO:0000256" key="1">
    <source>
        <dbReference type="SAM" id="Phobius"/>
    </source>
</evidence>
<dbReference type="Pfam" id="PF20134">
    <property type="entry name" value="DUF6524"/>
    <property type="match status" value="1"/>
</dbReference>
<dbReference type="InterPro" id="IPR045387">
    <property type="entry name" value="DUF6524"/>
</dbReference>
<feature type="transmembrane region" description="Helical" evidence="1">
    <location>
        <begin position="107"/>
        <end position="126"/>
    </location>
</feature>